<reference evidence="2 3" key="1">
    <citation type="submission" date="2019-08" db="EMBL/GenBank/DDBJ databases">
        <title>Whole genome of Aphis craccivora.</title>
        <authorList>
            <person name="Voronova N.V."/>
            <person name="Shulinski R.S."/>
            <person name="Bandarenka Y.V."/>
            <person name="Zhorov D.G."/>
            <person name="Warner D."/>
        </authorList>
    </citation>
    <scope>NUCLEOTIDE SEQUENCE [LARGE SCALE GENOMIC DNA]</scope>
    <source>
        <strain evidence="2">180601</strain>
        <tissue evidence="2">Whole Body</tissue>
    </source>
</reference>
<dbReference type="InterPro" id="IPR005162">
    <property type="entry name" value="Retrotrans_gag_dom"/>
</dbReference>
<name>A0A6G0VKH1_APHCR</name>
<sequence length="132" mass="15481">AALINGWSDDDKTLYITIFLEGPALTFFDNIHYDIANIKWANLAEKLRKEFEPIAQTEIIKLTLEKRKQLENESTIAYFNETESLCRRIDKNMSQEEIVRNIMKGLKPNIARYIGIMDNTNLKELKENIYDH</sequence>
<evidence type="ECO:0000259" key="1">
    <source>
        <dbReference type="Pfam" id="PF03732"/>
    </source>
</evidence>
<protein>
    <recommendedName>
        <fullName evidence="1">Retrotransposon gag domain-containing protein</fullName>
    </recommendedName>
</protein>
<feature type="non-terminal residue" evidence="2">
    <location>
        <position position="132"/>
    </location>
</feature>
<dbReference type="PANTHER" id="PTHR33194:SF4">
    <property type="entry name" value="CCHC-TYPE DOMAIN-CONTAINING PROTEIN"/>
    <property type="match status" value="1"/>
</dbReference>
<dbReference type="Proteomes" id="UP000478052">
    <property type="component" value="Unassembled WGS sequence"/>
</dbReference>
<dbReference type="EMBL" id="VUJU01015621">
    <property type="protein sequence ID" value="KAF0692873.1"/>
    <property type="molecule type" value="Genomic_DNA"/>
</dbReference>
<comment type="caution">
    <text evidence="2">The sequence shown here is derived from an EMBL/GenBank/DDBJ whole genome shotgun (WGS) entry which is preliminary data.</text>
</comment>
<gene>
    <name evidence="2" type="ORF">FWK35_00038218</name>
</gene>
<evidence type="ECO:0000313" key="2">
    <source>
        <dbReference type="EMBL" id="KAF0692873.1"/>
    </source>
</evidence>
<evidence type="ECO:0000313" key="3">
    <source>
        <dbReference type="Proteomes" id="UP000478052"/>
    </source>
</evidence>
<dbReference type="Pfam" id="PF03732">
    <property type="entry name" value="Retrotrans_gag"/>
    <property type="match status" value="1"/>
</dbReference>
<keyword evidence="3" id="KW-1185">Reference proteome</keyword>
<dbReference type="OrthoDB" id="6622160at2759"/>
<proteinExistence type="predicted"/>
<dbReference type="PANTHER" id="PTHR33194">
    <property type="entry name" value="ZINC KNUCKLE DOMAINCONTAINING PROTEIN"/>
    <property type="match status" value="1"/>
</dbReference>
<dbReference type="AlphaFoldDB" id="A0A6G0VKH1"/>
<feature type="domain" description="Retrotransposon gag" evidence="1">
    <location>
        <begin position="16"/>
        <end position="108"/>
    </location>
</feature>
<accession>A0A6G0VKH1</accession>
<organism evidence="2 3">
    <name type="scientific">Aphis craccivora</name>
    <name type="common">Cowpea aphid</name>
    <dbReference type="NCBI Taxonomy" id="307492"/>
    <lineage>
        <taxon>Eukaryota</taxon>
        <taxon>Metazoa</taxon>
        <taxon>Ecdysozoa</taxon>
        <taxon>Arthropoda</taxon>
        <taxon>Hexapoda</taxon>
        <taxon>Insecta</taxon>
        <taxon>Pterygota</taxon>
        <taxon>Neoptera</taxon>
        <taxon>Paraneoptera</taxon>
        <taxon>Hemiptera</taxon>
        <taxon>Sternorrhyncha</taxon>
        <taxon>Aphidomorpha</taxon>
        <taxon>Aphidoidea</taxon>
        <taxon>Aphididae</taxon>
        <taxon>Aphidini</taxon>
        <taxon>Aphis</taxon>
        <taxon>Aphis</taxon>
    </lineage>
</organism>
<feature type="non-terminal residue" evidence="2">
    <location>
        <position position="1"/>
    </location>
</feature>